<reference evidence="3" key="1">
    <citation type="journal article" date="2017" name="Appl. Environ. Microbiol.">
        <title>Genomic analysis of Calderihabitans maritimus KKC1, a thermophilic hydrogenogenic carboxydotrophic bacterium isolated from marine sediment.</title>
        <authorList>
            <person name="Omae K."/>
            <person name="Yoneda Y."/>
            <person name="Fukuyama Y."/>
            <person name="Yoshida T."/>
            <person name="Sako Y."/>
        </authorList>
    </citation>
    <scope>NUCLEOTIDE SEQUENCE [LARGE SCALE GENOMIC DNA]</scope>
    <source>
        <strain evidence="3">KKC1</strain>
    </source>
</reference>
<proteinExistence type="predicted"/>
<keyword evidence="3" id="KW-1185">Reference proteome</keyword>
<organism evidence="2 3">
    <name type="scientific">Calderihabitans maritimus</name>
    <dbReference type="NCBI Taxonomy" id="1246530"/>
    <lineage>
        <taxon>Bacteria</taxon>
        <taxon>Bacillati</taxon>
        <taxon>Bacillota</taxon>
        <taxon>Clostridia</taxon>
        <taxon>Neomoorellales</taxon>
        <taxon>Calderihabitantaceae</taxon>
        <taxon>Calderihabitans</taxon>
    </lineage>
</organism>
<feature type="compositionally biased region" description="Polar residues" evidence="1">
    <location>
        <begin position="20"/>
        <end position="34"/>
    </location>
</feature>
<evidence type="ECO:0000313" key="2">
    <source>
        <dbReference type="EMBL" id="GAW92052.1"/>
    </source>
</evidence>
<protein>
    <submittedName>
        <fullName evidence="2">Uncharacterized protein</fullName>
    </submittedName>
</protein>
<comment type="caution">
    <text evidence="2">The sequence shown here is derived from an EMBL/GenBank/DDBJ whole genome shotgun (WGS) entry which is preliminary data.</text>
</comment>
<dbReference type="EMBL" id="BDGJ01000044">
    <property type="protein sequence ID" value="GAW92052.1"/>
    <property type="molecule type" value="Genomic_DNA"/>
</dbReference>
<accession>A0A1Z5HRA0</accession>
<dbReference type="AlphaFoldDB" id="A0A1Z5HRA0"/>
<sequence length="34" mass="3669">MTRSLGQGQPCGVEPRDRMTTAQNTSSGYTPRKG</sequence>
<gene>
    <name evidence="2" type="ORF">KKC1_12120</name>
</gene>
<evidence type="ECO:0000313" key="3">
    <source>
        <dbReference type="Proteomes" id="UP000197032"/>
    </source>
</evidence>
<feature type="region of interest" description="Disordered" evidence="1">
    <location>
        <begin position="1"/>
        <end position="34"/>
    </location>
</feature>
<evidence type="ECO:0000256" key="1">
    <source>
        <dbReference type="SAM" id="MobiDB-lite"/>
    </source>
</evidence>
<name>A0A1Z5HRA0_9FIRM</name>
<dbReference type="Proteomes" id="UP000197032">
    <property type="component" value="Unassembled WGS sequence"/>
</dbReference>